<feature type="region of interest" description="Disordered" evidence="6">
    <location>
        <begin position="39"/>
        <end position="59"/>
    </location>
</feature>
<dbReference type="GO" id="GO:0046983">
    <property type="term" value="F:protein dimerization activity"/>
    <property type="evidence" value="ECO:0007669"/>
    <property type="project" value="InterPro"/>
</dbReference>
<comment type="subcellular location">
    <subcellularLocation>
        <location evidence="1">Nucleus</location>
    </subcellularLocation>
</comment>
<dbReference type="PANTHER" id="PTHR13935:SF106">
    <property type="entry name" value="ACHAETE-SCUTE COMPLEX PROTEIN T5-RELATED"/>
    <property type="match status" value="1"/>
</dbReference>
<reference evidence="9" key="1">
    <citation type="journal article" date="2020" name="Nat. Genet.">
        <title>Genomic diversifications of five Gossypium allopolyploid species and their impact on cotton improvement.</title>
        <authorList>
            <person name="Chen Z.J."/>
            <person name="Sreedasyam A."/>
            <person name="Ando A."/>
            <person name="Song Q."/>
            <person name="De Santiago L.M."/>
            <person name="Hulse-Kemp A.M."/>
            <person name="Ding M."/>
            <person name="Ye W."/>
            <person name="Kirkbride R.C."/>
            <person name="Jenkins J."/>
            <person name="Plott C."/>
            <person name="Lovell J."/>
            <person name="Lin Y.M."/>
            <person name="Vaughn R."/>
            <person name="Liu B."/>
            <person name="Simpson S."/>
            <person name="Scheffler B.E."/>
            <person name="Wen L."/>
            <person name="Saski C.A."/>
            <person name="Grover C.E."/>
            <person name="Hu G."/>
            <person name="Conover J.L."/>
            <person name="Carlson J.W."/>
            <person name="Shu S."/>
            <person name="Boston L.B."/>
            <person name="Williams M."/>
            <person name="Peterson D.G."/>
            <person name="McGee K."/>
            <person name="Jones D.C."/>
            <person name="Wendel J.F."/>
            <person name="Stelly D.M."/>
            <person name="Grimwood J."/>
            <person name="Schmutz J."/>
        </authorList>
    </citation>
    <scope>NUCLEOTIDE SEQUENCE [LARGE SCALE GENOMIC DNA]</scope>
    <source>
        <strain evidence="9">cv. 3-79</strain>
    </source>
</reference>
<dbReference type="Gene3D" id="4.10.280.10">
    <property type="entry name" value="Helix-loop-helix DNA-binding domain"/>
    <property type="match status" value="1"/>
</dbReference>
<keyword evidence="9" id="KW-1185">Reference proteome</keyword>
<dbReference type="PANTHER" id="PTHR13935">
    <property type="entry name" value="ACHAETE-SCUTE TRANSCRIPTION FACTOR-RELATED"/>
    <property type="match status" value="1"/>
</dbReference>
<feature type="domain" description="BHLH" evidence="7">
    <location>
        <begin position="59"/>
        <end position="114"/>
    </location>
</feature>
<evidence type="ECO:0000256" key="4">
    <source>
        <dbReference type="ARBA" id="ARBA00023163"/>
    </source>
</evidence>
<dbReference type="InterPro" id="IPR036638">
    <property type="entry name" value="HLH_DNA-bd_sf"/>
</dbReference>
<dbReference type="GO" id="GO:0000977">
    <property type="term" value="F:RNA polymerase II transcription regulatory region sequence-specific DNA binding"/>
    <property type="evidence" value="ECO:0007669"/>
    <property type="project" value="TreeGrafter"/>
</dbReference>
<evidence type="ECO:0000313" key="9">
    <source>
        <dbReference type="Proteomes" id="UP000327439"/>
    </source>
</evidence>
<proteinExistence type="predicted"/>
<name>A0A5J5P436_GOSBA</name>
<evidence type="ECO:0000256" key="2">
    <source>
        <dbReference type="ARBA" id="ARBA00023015"/>
    </source>
</evidence>
<accession>A0A5J5P436</accession>
<keyword evidence="3" id="KW-0238">DNA-binding</keyword>
<evidence type="ECO:0000313" key="8">
    <source>
        <dbReference type="EMBL" id="KAB2001279.1"/>
    </source>
</evidence>
<dbReference type="Proteomes" id="UP000327439">
    <property type="component" value="Chromosome D12"/>
</dbReference>
<sequence>MDELFLFQFPSIPNPQNETPQYKVLDYVVPVDGSGNTHLYSSMGSGAAGNDDDDDNGEKKKLMHRDVERQRRQEMATLYASLRNLLPLEYQDHMNGTVMYIKYLQKRVSELSYKRDELKKVLNSSGFDHGMSSDGAVLSTAVVHQSLDGALTLSRVLELLVQEGLDVVSCVSTRIHGGLAHTIQSEVTDLTLVDVPRLEQKLSEEISSLNRIS</sequence>
<evidence type="ECO:0000256" key="3">
    <source>
        <dbReference type="ARBA" id="ARBA00023125"/>
    </source>
</evidence>
<gene>
    <name evidence="8" type="ORF">ES319_D12G290500v1</name>
</gene>
<organism evidence="8 9">
    <name type="scientific">Gossypium barbadense</name>
    <name type="common">Sea Island cotton</name>
    <name type="synonym">Hibiscus barbadensis</name>
    <dbReference type="NCBI Taxonomy" id="3634"/>
    <lineage>
        <taxon>Eukaryota</taxon>
        <taxon>Viridiplantae</taxon>
        <taxon>Streptophyta</taxon>
        <taxon>Embryophyta</taxon>
        <taxon>Tracheophyta</taxon>
        <taxon>Spermatophyta</taxon>
        <taxon>Magnoliopsida</taxon>
        <taxon>eudicotyledons</taxon>
        <taxon>Gunneridae</taxon>
        <taxon>Pentapetalae</taxon>
        <taxon>rosids</taxon>
        <taxon>malvids</taxon>
        <taxon>Malvales</taxon>
        <taxon>Malvaceae</taxon>
        <taxon>Malvoideae</taxon>
        <taxon>Gossypium</taxon>
    </lineage>
</organism>
<dbReference type="GO" id="GO:0090575">
    <property type="term" value="C:RNA polymerase II transcription regulator complex"/>
    <property type="evidence" value="ECO:0007669"/>
    <property type="project" value="TreeGrafter"/>
</dbReference>
<keyword evidence="5" id="KW-0539">Nucleus</keyword>
<protein>
    <recommendedName>
        <fullName evidence="7">BHLH domain-containing protein</fullName>
    </recommendedName>
</protein>
<dbReference type="SUPFAM" id="SSF47459">
    <property type="entry name" value="HLH, helix-loop-helix DNA-binding domain"/>
    <property type="match status" value="1"/>
</dbReference>
<evidence type="ECO:0000259" key="7">
    <source>
        <dbReference type="PROSITE" id="PS50888"/>
    </source>
</evidence>
<evidence type="ECO:0000256" key="1">
    <source>
        <dbReference type="ARBA" id="ARBA00004123"/>
    </source>
</evidence>
<evidence type="ECO:0000256" key="5">
    <source>
        <dbReference type="ARBA" id="ARBA00023242"/>
    </source>
</evidence>
<keyword evidence="2" id="KW-0805">Transcription regulation</keyword>
<dbReference type="InterPro" id="IPR015660">
    <property type="entry name" value="MASH1/Ascl1a-like"/>
</dbReference>
<dbReference type="OrthoDB" id="1935281at2759"/>
<keyword evidence="4" id="KW-0804">Transcription</keyword>
<dbReference type="CDD" id="cd18914">
    <property type="entry name" value="bHLH_AtORG2_like"/>
    <property type="match status" value="1"/>
</dbReference>
<dbReference type="AlphaFoldDB" id="A0A5J5P436"/>
<dbReference type="PROSITE" id="PS50888">
    <property type="entry name" value="BHLH"/>
    <property type="match status" value="1"/>
</dbReference>
<dbReference type="EMBL" id="CM018226">
    <property type="protein sequence ID" value="KAB2001279.1"/>
    <property type="molecule type" value="Genomic_DNA"/>
</dbReference>
<evidence type="ECO:0000256" key="6">
    <source>
        <dbReference type="SAM" id="MobiDB-lite"/>
    </source>
</evidence>
<dbReference type="GO" id="GO:0000981">
    <property type="term" value="F:DNA-binding transcription factor activity, RNA polymerase II-specific"/>
    <property type="evidence" value="ECO:0007669"/>
    <property type="project" value="TreeGrafter"/>
</dbReference>
<dbReference type="Pfam" id="PF00010">
    <property type="entry name" value="HLH"/>
    <property type="match status" value="1"/>
</dbReference>
<dbReference type="InterPro" id="IPR011598">
    <property type="entry name" value="bHLH_dom"/>
</dbReference>